<evidence type="ECO:0000256" key="4">
    <source>
        <dbReference type="PIRSR" id="PIRSR000097-1"/>
    </source>
</evidence>
<comment type="similarity">
    <text evidence="1">Belongs to the aldo/keto reductase family.</text>
</comment>
<name>A0A061BDL8_CYBFA</name>
<dbReference type="EMBL" id="LK052906">
    <property type="protein sequence ID" value="CDR45983.1"/>
    <property type="molecule type" value="Genomic_DNA"/>
</dbReference>
<accession>A0A061BDL8</accession>
<keyword evidence="10" id="KW-1185">Reference proteome</keyword>
<dbReference type="STRING" id="36022.A0A061BDL8"/>
<evidence type="ECO:0000256" key="3">
    <source>
        <dbReference type="ARBA" id="ARBA00023002"/>
    </source>
</evidence>
<dbReference type="Proteomes" id="UP000189513">
    <property type="component" value="Unassembled WGS sequence"/>
</dbReference>
<dbReference type="GO" id="GO:0016616">
    <property type="term" value="F:oxidoreductase activity, acting on the CH-OH group of donors, NAD or NADP as acceptor"/>
    <property type="evidence" value="ECO:0007669"/>
    <property type="project" value="UniProtKB-ARBA"/>
</dbReference>
<feature type="domain" description="NADP-dependent oxidoreductase" evidence="7">
    <location>
        <begin position="18"/>
        <end position="287"/>
    </location>
</feature>
<keyword evidence="2" id="KW-0521">NADP</keyword>
<dbReference type="OMA" id="HVVISWH"/>
<dbReference type="PROSITE" id="PS00063">
    <property type="entry name" value="ALDOKETO_REDUCTASE_3"/>
    <property type="match status" value="1"/>
</dbReference>
<keyword evidence="3" id="KW-0560">Oxidoreductase</keyword>
<dbReference type="PANTHER" id="PTHR43827">
    <property type="entry name" value="2,5-DIKETO-D-GLUCONIC ACID REDUCTASE"/>
    <property type="match status" value="1"/>
</dbReference>
<evidence type="ECO:0000259" key="7">
    <source>
        <dbReference type="Pfam" id="PF00248"/>
    </source>
</evidence>
<feature type="binding site" evidence="5">
    <location>
        <position position="107"/>
    </location>
    <ligand>
        <name>substrate</name>
    </ligand>
</feature>
<protein>
    <submittedName>
        <fullName evidence="8">CYFA0S21e00232g1_1</fullName>
    </submittedName>
    <submittedName>
        <fullName evidence="9">Glycerol 2-dehydrogenase (NADP(+))</fullName>
    </submittedName>
</protein>
<dbReference type="PRINTS" id="PR00069">
    <property type="entry name" value="ALDKETRDTASE"/>
</dbReference>
<reference evidence="8" key="1">
    <citation type="journal article" date="2014" name="Genome Announc.">
        <title>Genome sequence of the yeast Cyberlindnera fabianii (Hansenula fabianii).</title>
        <authorList>
            <person name="Freel K.C."/>
            <person name="Sarilar V."/>
            <person name="Neuveglise C."/>
            <person name="Devillers H."/>
            <person name="Friedrich A."/>
            <person name="Schacherer J."/>
        </authorList>
    </citation>
    <scope>NUCLEOTIDE SEQUENCE</scope>
    <source>
        <strain evidence="8">YJS4271</strain>
    </source>
</reference>
<proteinExistence type="inferred from homology"/>
<gene>
    <name evidence="9" type="ORF">BON22_5056</name>
    <name evidence="8" type="ORF">CYFA0S_21e00232g</name>
</gene>
<evidence type="ECO:0000313" key="10">
    <source>
        <dbReference type="Proteomes" id="UP000189513"/>
    </source>
</evidence>
<reference evidence="9" key="3">
    <citation type="submission" date="2017-01" db="EMBL/GenBank/DDBJ databases">
        <authorList>
            <person name="Mah S.A."/>
            <person name="Swanson W.J."/>
            <person name="Moy G.W."/>
            <person name="Vacquier V.D."/>
        </authorList>
    </citation>
    <scope>NUCLEOTIDE SEQUENCE [LARGE SCALE GENOMIC DNA]</scope>
    <source>
        <strain evidence="9">65</strain>
    </source>
</reference>
<dbReference type="EMBL" id="MPUK01000013">
    <property type="protein sequence ID" value="ONH65167.1"/>
    <property type="molecule type" value="Genomic_DNA"/>
</dbReference>
<dbReference type="VEuPathDB" id="FungiDB:BON22_5056"/>
<evidence type="ECO:0000313" key="8">
    <source>
        <dbReference type="EMBL" id="CDR45983.1"/>
    </source>
</evidence>
<evidence type="ECO:0000256" key="5">
    <source>
        <dbReference type="PIRSR" id="PIRSR000097-2"/>
    </source>
</evidence>
<evidence type="ECO:0000313" key="9">
    <source>
        <dbReference type="EMBL" id="ONH65167.1"/>
    </source>
</evidence>
<evidence type="ECO:0000256" key="1">
    <source>
        <dbReference type="ARBA" id="ARBA00007905"/>
    </source>
</evidence>
<feature type="site" description="Lowers pKa of active site Tyr" evidence="6">
    <location>
        <position position="76"/>
    </location>
</feature>
<reference evidence="10" key="2">
    <citation type="journal article" date="2017" name="Genome Announc.">
        <title>Genome sequences of Cyberlindnera fabianii 65, Pichia kudriavzevii 129, and Saccharomyces cerevisiae 131 isolated from fermented masau fruits in Zimbabwe.</title>
        <authorList>
            <person name="van Rijswijck I.M.H."/>
            <person name="Derks M.F.L."/>
            <person name="Abee T."/>
            <person name="de Ridder D."/>
            <person name="Smid E.J."/>
        </authorList>
    </citation>
    <scope>NUCLEOTIDE SEQUENCE [LARGE SCALE GENOMIC DNA]</scope>
    <source>
        <strain evidence="10">65</strain>
    </source>
</reference>
<feature type="active site" description="Proton donor" evidence="4">
    <location>
        <position position="51"/>
    </location>
</feature>
<dbReference type="InterPro" id="IPR020471">
    <property type="entry name" value="AKR"/>
</dbReference>
<dbReference type="PANTHER" id="PTHR43827:SF3">
    <property type="entry name" value="NADP-DEPENDENT OXIDOREDUCTASE DOMAIN-CONTAINING PROTEIN"/>
    <property type="match status" value="1"/>
</dbReference>
<organism evidence="8">
    <name type="scientific">Cyberlindnera fabianii</name>
    <name type="common">Yeast</name>
    <name type="synonym">Hansenula fabianii</name>
    <dbReference type="NCBI Taxonomy" id="36022"/>
    <lineage>
        <taxon>Eukaryota</taxon>
        <taxon>Fungi</taxon>
        <taxon>Dikarya</taxon>
        <taxon>Ascomycota</taxon>
        <taxon>Saccharomycotina</taxon>
        <taxon>Saccharomycetes</taxon>
        <taxon>Phaffomycetales</taxon>
        <taxon>Phaffomycetaceae</taxon>
        <taxon>Cyberlindnera</taxon>
    </lineage>
</organism>
<dbReference type="AlphaFoldDB" id="A0A061BDL8"/>
<dbReference type="SUPFAM" id="SSF51430">
    <property type="entry name" value="NAD(P)-linked oxidoreductase"/>
    <property type="match status" value="1"/>
</dbReference>
<dbReference type="PROSITE" id="PS00062">
    <property type="entry name" value="ALDOKETO_REDUCTASE_2"/>
    <property type="match status" value="1"/>
</dbReference>
<dbReference type="Pfam" id="PF00248">
    <property type="entry name" value="Aldo_ket_red"/>
    <property type="match status" value="1"/>
</dbReference>
<dbReference type="Gene3D" id="3.20.20.100">
    <property type="entry name" value="NADP-dependent oxidoreductase domain"/>
    <property type="match status" value="1"/>
</dbReference>
<dbReference type="FunFam" id="3.20.20.100:FF:000002">
    <property type="entry name" value="2,5-diketo-D-gluconic acid reductase A"/>
    <property type="match status" value="1"/>
</dbReference>
<dbReference type="InterPro" id="IPR023210">
    <property type="entry name" value="NADP_OxRdtase_dom"/>
</dbReference>
<dbReference type="PROSITE" id="PS00798">
    <property type="entry name" value="ALDOKETO_REDUCTASE_1"/>
    <property type="match status" value="1"/>
</dbReference>
<dbReference type="PIRSF" id="PIRSF000097">
    <property type="entry name" value="AKR"/>
    <property type="match status" value="1"/>
</dbReference>
<dbReference type="InterPro" id="IPR018170">
    <property type="entry name" value="Aldo/ket_reductase_CS"/>
</dbReference>
<dbReference type="OrthoDB" id="416253at2759"/>
<dbReference type="InterPro" id="IPR036812">
    <property type="entry name" value="NAD(P)_OxRdtase_dom_sf"/>
</dbReference>
<evidence type="ECO:0000256" key="6">
    <source>
        <dbReference type="PIRSR" id="PIRSR000097-3"/>
    </source>
</evidence>
<evidence type="ECO:0000256" key="2">
    <source>
        <dbReference type="ARBA" id="ARBA00022857"/>
    </source>
</evidence>
<sequence>MINKTTLKLNTGAEIPQLGLGTWQSSTSQAYDAVLAALKAGYRHIDTAAIYKNEVEVGRAIRDSGIPREELFITTKLFGVQYREPDVGLADSLERLGLDYVDLYLMHWPVPLKPKPGSTKMDRLQVLFNDDGTRQLDIDDWDFIKTYALMQDLVKSGKTKAIGVSNFSINNLKQLLDAETTTITPAANQCECHPLLPQTELIEFCKSKGILFEAYSPLGSTDSPLFTNTTLKSIADKYGVSIPQILINWAFKRGYVVLPKSTNPDRIVKNGEVLDWSDEDFNKVTDLVKVEGEQRMIKPNWEPFPIFE</sequence>